<keyword evidence="1" id="KW-0472">Membrane</keyword>
<feature type="transmembrane region" description="Helical" evidence="1">
    <location>
        <begin position="58"/>
        <end position="82"/>
    </location>
</feature>
<protein>
    <submittedName>
        <fullName evidence="3">Ovule protein</fullName>
    </submittedName>
</protein>
<keyword evidence="2" id="KW-1185">Reference proteome</keyword>
<name>A0A914KHU9_MELIC</name>
<sequence>MLWIFCGSILRLSPPKILFILFVFDNVYTKWVLFWSFVFHSSILPPSLFRFSKCGRVLPWFTTCFVLILIFILCNSSLTFLYL</sequence>
<dbReference type="AlphaFoldDB" id="A0A914KHU9"/>
<dbReference type="WBParaSite" id="Minc3s00014g00942">
    <property type="protein sequence ID" value="Minc3s00014g00942"/>
    <property type="gene ID" value="Minc3s00014g00942"/>
</dbReference>
<dbReference type="Proteomes" id="UP000887563">
    <property type="component" value="Unplaced"/>
</dbReference>
<proteinExistence type="predicted"/>
<evidence type="ECO:0000256" key="1">
    <source>
        <dbReference type="SAM" id="Phobius"/>
    </source>
</evidence>
<evidence type="ECO:0000313" key="2">
    <source>
        <dbReference type="Proteomes" id="UP000887563"/>
    </source>
</evidence>
<accession>A0A914KHU9</accession>
<keyword evidence="1" id="KW-0812">Transmembrane</keyword>
<feature type="transmembrane region" description="Helical" evidence="1">
    <location>
        <begin position="17"/>
        <end position="38"/>
    </location>
</feature>
<evidence type="ECO:0000313" key="3">
    <source>
        <dbReference type="WBParaSite" id="Minc3s00014g00942"/>
    </source>
</evidence>
<keyword evidence="1" id="KW-1133">Transmembrane helix</keyword>
<organism evidence="2 3">
    <name type="scientific">Meloidogyne incognita</name>
    <name type="common">Southern root-knot nematode worm</name>
    <name type="synonym">Oxyuris incognita</name>
    <dbReference type="NCBI Taxonomy" id="6306"/>
    <lineage>
        <taxon>Eukaryota</taxon>
        <taxon>Metazoa</taxon>
        <taxon>Ecdysozoa</taxon>
        <taxon>Nematoda</taxon>
        <taxon>Chromadorea</taxon>
        <taxon>Rhabditida</taxon>
        <taxon>Tylenchina</taxon>
        <taxon>Tylenchomorpha</taxon>
        <taxon>Tylenchoidea</taxon>
        <taxon>Meloidogynidae</taxon>
        <taxon>Meloidogyninae</taxon>
        <taxon>Meloidogyne</taxon>
        <taxon>Meloidogyne incognita group</taxon>
    </lineage>
</organism>
<reference evidence="3" key="1">
    <citation type="submission" date="2022-11" db="UniProtKB">
        <authorList>
            <consortium name="WormBaseParasite"/>
        </authorList>
    </citation>
    <scope>IDENTIFICATION</scope>
</reference>